<accession>A0A0U1HUP6</accession>
<protein>
    <recommendedName>
        <fullName evidence="3">DUF2163 domain-containing protein</fullName>
    </recommendedName>
</protein>
<name>A0A0U1HUP6_YERRO</name>
<dbReference type="AlphaFoldDB" id="A0A0U1HUP6"/>
<proteinExistence type="predicted"/>
<gene>
    <name evidence="1" type="ORF">ERS008555_02693</name>
</gene>
<dbReference type="OrthoDB" id="6629944at2"/>
<dbReference type="RefSeq" id="WP_050535136.1">
    <property type="nucleotide sequence ID" value="NZ_CTKE01000013.1"/>
</dbReference>
<sequence>MNTNILTNPDLIQYWNITRGDNKTILTQADVYQLNVIVKCLDIIPTSNITAPIYLTDSWVNLTANGIVYTSAPDFIDDSFSTMTEKNTITNNGTSFKVSNVEQTYLSLLSQGLLFNAKINIYLTILNPANGNVISHDRMFSGYINNFESTFSQDGTKNETTVNLNSVWKKLDRSQPVLSSTSIHQSQHMGDKFFDLIGVINSTQQWKN</sequence>
<dbReference type="EMBL" id="CTKE01000013">
    <property type="protein sequence ID" value="CQI92546.1"/>
    <property type="molecule type" value="Genomic_DNA"/>
</dbReference>
<dbReference type="Proteomes" id="UP000042054">
    <property type="component" value="Unassembled WGS sequence"/>
</dbReference>
<reference evidence="1 2" key="1">
    <citation type="submission" date="2015-03" db="EMBL/GenBank/DDBJ databases">
        <authorList>
            <person name="Murphy D."/>
        </authorList>
    </citation>
    <scope>NUCLEOTIDE SEQUENCE [LARGE SCALE GENOMIC DNA]</scope>
    <source>
        <strain evidence="1 2">68/02</strain>
    </source>
</reference>
<evidence type="ECO:0000313" key="1">
    <source>
        <dbReference type="EMBL" id="CQI92546.1"/>
    </source>
</evidence>
<organism evidence="1 2">
    <name type="scientific">Yersinia rohdei</name>
    <dbReference type="NCBI Taxonomy" id="29485"/>
    <lineage>
        <taxon>Bacteria</taxon>
        <taxon>Pseudomonadati</taxon>
        <taxon>Pseudomonadota</taxon>
        <taxon>Gammaproteobacteria</taxon>
        <taxon>Enterobacterales</taxon>
        <taxon>Yersiniaceae</taxon>
        <taxon>Yersinia</taxon>
    </lineage>
</organism>
<evidence type="ECO:0008006" key="3">
    <source>
        <dbReference type="Google" id="ProtNLM"/>
    </source>
</evidence>
<evidence type="ECO:0000313" key="2">
    <source>
        <dbReference type="Proteomes" id="UP000042054"/>
    </source>
</evidence>